<evidence type="ECO:0000313" key="2">
    <source>
        <dbReference type="Proteomes" id="UP000046393"/>
    </source>
</evidence>
<name>A0A0N5ACC6_9BILA</name>
<dbReference type="AlphaFoldDB" id="A0A0N5ACC6"/>
<reference evidence="3" key="1">
    <citation type="submission" date="2017-02" db="UniProtKB">
        <authorList>
            <consortium name="WormBaseParasite"/>
        </authorList>
    </citation>
    <scope>IDENTIFICATION</scope>
</reference>
<feature type="region of interest" description="Disordered" evidence="1">
    <location>
        <begin position="1"/>
        <end position="42"/>
    </location>
</feature>
<proteinExistence type="predicted"/>
<organism evidence="2 3">
    <name type="scientific">Syphacia muris</name>
    <dbReference type="NCBI Taxonomy" id="451379"/>
    <lineage>
        <taxon>Eukaryota</taxon>
        <taxon>Metazoa</taxon>
        <taxon>Ecdysozoa</taxon>
        <taxon>Nematoda</taxon>
        <taxon>Chromadorea</taxon>
        <taxon>Rhabditida</taxon>
        <taxon>Spirurina</taxon>
        <taxon>Oxyuridomorpha</taxon>
        <taxon>Oxyuroidea</taxon>
        <taxon>Oxyuridae</taxon>
        <taxon>Syphacia</taxon>
    </lineage>
</organism>
<feature type="compositionally biased region" description="Basic and acidic residues" evidence="1">
    <location>
        <begin position="9"/>
        <end position="35"/>
    </location>
</feature>
<sequence>MGSSQSPDRLTERRENSQSIEKSKDSVEVTDDTLKGLEASTEQLSIDDNFELSAREKEIPATSSIRNSVINTQLSTPNSKQLRNPMGMKFSGDFDVSMLSVGTPGLERLSDRVKQFDFGAVPSSSADVSVSSCSINDSCASPEKPIHLVSRFEKAPTPELLLAKRHIIHPEKPIGGIRRSTRNRVKRLRRWLGEEPIYDRDKEGNLELIGVKTVKITDPFLRRYHSASMGEAVEQRLKKQSCHFLNSKNAGDTYREADEAKMGP</sequence>
<dbReference type="WBParaSite" id="SMUV_0000180201-mRNA-1">
    <property type="protein sequence ID" value="SMUV_0000180201-mRNA-1"/>
    <property type="gene ID" value="SMUV_0000180201"/>
</dbReference>
<accession>A0A0N5ACC6</accession>
<evidence type="ECO:0000313" key="3">
    <source>
        <dbReference type="WBParaSite" id="SMUV_0000180201-mRNA-1"/>
    </source>
</evidence>
<evidence type="ECO:0000256" key="1">
    <source>
        <dbReference type="SAM" id="MobiDB-lite"/>
    </source>
</evidence>
<keyword evidence="2" id="KW-1185">Reference proteome</keyword>
<protein>
    <submittedName>
        <fullName evidence="3">Uncharacterized protein</fullName>
    </submittedName>
</protein>
<dbReference type="Proteomes" id="UP000046393">
    <property type="component" value="Unplaced"/>
</dbReference>